<evidence type="ECO:0000256" key="1">
    <source>
        <dbReference type="SAM" id="MobiDB-lite"/>
    </source>
</evidence>
<name>A0AAW1QIL1_9CHLO</name>
<protein>
    <submittedName>
        <fullName evidence="2">Uncharacterized protein</fullName>
    </submittedName>
</protein>
<dbReference type="Proteomes" id="UP001438707">
    <property type="component" value="Unassembled WGS sequence"/>
</dbReference>
<evidence type="ECO:0000313" key="3">
    <source>
        <dbReference type="Proteomes" id="UP001438707"/>
    </source>
</evidence>
<keyword evidence="3" id="KW-1185">Reference proteome</keyword>
<gene>
    <name evidence="2" type="ORF">WJX74_010756</name>
</gene>
<accession>A0AAW1QIL1</accession>
<dbReference type="AlphaFoldDB" id="A0AAW1QIL1"/>
<evidence type="ECO:0000313" key="2">
    <source>
        <dbReference type="EMBL" id="KAK9821287.1"/>
    </source>
</evidence>
<proteinExistence type="predicted"/>
<comment type="caution">
    <text evidence="2">The sequence shown here is derived from an EMBL/GenBank/DDBJ whole genome shotgun (WGS) entry which is preliminary data.</text>
</comment>
<feature type="region of interest" description="Disordered" evidence="1">
    <location>
        <begin position="1"/>
        <end position="20"/>
    </location>
</feature>
<organism evidence="2 3">
    <name type="scientific">Apatococcus lobatus</name>
    <dbReference type="NCBI Taxonomy" id="904363"/>
    <lineage>
        <taxon>Eukaryota</taxon>
        <taxon>Viridiplantae</taxon>
        <taxon>Chlorophyta</taxon>
        <taxon>core chlorophytes</taxon>
        <taxon>Trebouxiophyceae</taxon>
        <taxon>Chlorellales</taxon>
        <taxon>Chlorellaceae</taxon>
        <taxon>Apatococcus</taxon>
    </lineage>
</organism>
<reference evidence="2 3" key="1">
    <citation type="journal article" date="2024" name="Nat. Commun.">
        <title>Phylogenomics reveals the evolutionary origins of lichenization in chlorophyte algae.</title>
        <authorList>
            <person name="Puginier C."/>
            <person name="Libourel C."/>
            <person name="Otte J."/>
            <person name="Skaloud P."/>
            <person name="Haon M."/>
            <person name="Grisel S."/>
            <person name="Petersen M."/>
            <person name="Berrin J.G."/>
            <person name="Delaux P.M."/>
            <person name="Dal Grande F."/>
            <person name="Keller J."/>
        </authorList>
    </citation>
    <scope>NUCLEOTIDE SEQUENCE [LARGE SCALE GENOMIC DNA]</scope>
    <source>
        <strain evidence="2 3">SAG 2145</strain>
    </source>
</reference>
<sequence length="111" mass="11791">MLRPSHCQRQHLQQGQGSAERPGDLAVLLGHFLKLPPGGASLTRAAQLRQLLGAPCRVSTEAAARELHDVTKQALGLIHMSFGAESIKLGAVSMQSLVSIQERGNVLASFA</sequence>
<dbReference type="EMBL" id="JALJOS010000039">
    <property type="protein sequence ID" value="KAK9821287.1"/>
    <property type="molecule type" value="Genomic_DNA"/>
</dbReference>